<dbReference type="Pfam" id="PF07730">
    <property type="entry name" value="HisKA_3"/>
    <property type="match status" value="1"/>
</dbReference>
<keyword evidence="8" id="KW-0902">Two-component regulatory system</keyword>
<dbReference type="CDD" id="cd16917">
    <property type="entry name" value="HATPase_UhpB-NarQ-NarX-like"/>
    <property type="match status" value="1"/>
</dbReference>
<keyword evidence="7 14" id="KW-0067">ATP-binding</keyword>
<dbReference type="SUPFAM" id="SSF48452">
    <property type="entry name" value="TPR-like"/>
    <property type="match status" value="1"/>
</dbReference>
<feature type="repeat" description="TPR" evidence="9">
    <location>
        <begin position="129"/>
        <end position="162"/>
    </location>
</feature>
<protein>
    <recommendedName>
        <fullName evidence="2">histidine kinase</fullName>
        <ecNumber evidence="2">2.7.13.3</ecNumber>
    </recommendedName>
</protein>
<dbReference type="SUPFAM" id="SSF55874">
    <property type="entry name" value="ATPase domain of HSP90 chaperone/DNA topoisomerase II/histidine kinase"/>
    <property type="match status" value="1"/>
</dbReference>
<feature type="chain" id="PRO_5046755202" description="histidine kinase" evidence="11">
    <location>
        <begin position="29"/>
        <end position="647"/>
    </location>
</feature>
<feature type="transmembrane region" description="Helical" evidence="10">
    <location>
        <begin position="397"/>
        <end position="418"/>
    </location>
</feature>
<reference evidence="15" key="1">
    <citation type="journal article" date="2019" name="Int. J. Syst. Evol. Microbiol.">
        <title>The Global Catalogue of Microorganisms (GCM) 10K type strain sequencing project: providing services to taxonomists for standard genome sequencing and annotation.</title>
        <authorList>
            <consortium name="The Broad Institute Genomics Platform"/>
            <consortium name="The Broad Institute Genome Sequencing Center for Infectious Disease"/>
            <person name="Wu L."/>
            <person name="Ma J."/>
        </authorList>
    </citation>
    <scope>NUCLEOTIDE SEQUENCE [LARGE SCALE GENOMIC DNA]</scope>
    <source>
        <strain evidence="15">KCTC 42398</strain>
    </source>
</reference>
<name>A0ABW5TCF9_9FLAO</name>
<evidence type="ECO:0000259" key="12">
    <source>
        <dbReference type="Pfam" id="PF02518"/>
    </source>
</evidence>
<organism evidence="14 15">
    <name type="scientific">Hyunsoonleella rubra</name>
    <dbReference type="NCBI Taxonomy" id="1737062"/>
    <lineage>
        <taxon>Bacteria</taxon>
        <taxon>Pseudomonadati</taxon>
        <taxon>Bacteroidota</taxon>
        <taxon>Flavobacteriia</taxon>
        <taxon>Flavobacteriales</taxon>
        <taxon>Flavobacteriaceae</taxon>
    </lineage>
</organism>
<dbReference type="InterPro" id="IPR011990">
    <property type="entry name" value="TPR-like_helical_dom_sf"/>
</dbReference>
<dbReference type="PANTHER" id="PTHR24421:SF10">
    <property type="entry name" value="NITRATE_NITRITE SENSOR PROTEIN NARQ"/>
    <property type="match status" value="1"/>
</dbReference>
<dbReference type="PROSITE" id="PS50005">
    <property type="entry name" value="TPR"/>
    <property type="match status" value="1"/>
</dbReference>
<dbReference type="GO" id="GO:0005524">
    <property type="term" value="F:ATP binding"/>
    <property type="evidence" value="ECO:0007669"/>
    <property type="project" value="UniProtKB-KW"/>
</dbReference>
<keyword evidence="4" id="KW-0808">Transferase</keyword>
<evidence type="ECO:0000256" key="8">
    <source>
        <dbReference type="ARBA" id="ARBA00023012"/>
    </source>
</evidence>
<keyword evidence="15" id="KW-1185">Reference proteome</keyword>
<dbReference type="InterPro" id="IPR036890">
    <property type="entry name" value="HATPase_C_sf"/>
</dbReference>
<evidence type="ECO:0000313" key="14">
    <source>
        <dbReference type="EMBL" id="MFD2726721.1"/>
    </source>
</evidence>
<evidence type="ECO:0000256" key="10">
    <source>
        <dbReference type="SAM" id="Phobius"/>
    </source>
</evidence>
<dbReference type="InterPro" id="IPR019734">
    <property type="entry name" value="TPR_rpt"/>
</dbReference>
<evidence type="ECO:0000256" key="3">
    <source>
        <dbReference type="ARBA" id="ARBA00022553"/>
    </source>
</evidence>
<dbReference type="PANTHER" id="PTHR24421">
    <property type="entry name" value="NITRATE/NITRITE SENSOR PROTEIN NARX-RELATED"/>
    <property type="match status" value="1"/>
</dbReference>
<feature type="signal peptide" evidence="11">
    <location>
        <begin position="1"/>
        <end position="28"/>
    </location>
</feature>
<dbReference type="InterPro" id="IPR003594">
    <property type="entry name" value="HATPase_dom"/>
</dbReference>
<comment type="catalytic activity">
    <reaction evidence="1">
        <text>ATP + protein L-histidine = ADP + protein N-phospho-L-histidine.</text>
        <dbReference type="EC" id="2.7.13.3"/>
    </reaction>
</comment>
<evidence type="ECO:0000259" key="13">
    <source>
        <dbReference type="Pfam" id="PF07730"/>
    </source>
</evidence>
<feature type="domain" description="Histidine kinase/HSP90-like ATPase" evidence="12">
    <location>
        <begin position="556"/>
        <end position="640"/>
    </location>
</feature>
<dbReference type="Proteomes" id="UP001597476">
    <property type="component" value="Unassembled WGS sequence"/>
</dbReference>
<keyword evidence="6" id="KW-0418">Kinase</keyword>
<keyword evidence="10" id="KW-0812">Transmembrane</keyword>
<evidence type="ECO:0000256" key="4">
    <source>
        <dbReference type="ARBA" id="ARBA00022679"/>
    </source>
</evidence>
<dbReference type="EC" id="2.7.13.3" evidence="2"/>
<dbReference type="RefSeq" id="WP_380291933.1">
    <property type="nucleotide sequence ID" value="NZ_JBHULY010000025.1"/>
</dbReference>
<keyword evidence="11" id="KW-0732">Signal</keyword>
<evidence type="ECO:0000256" key="5">
    <source>
        <dbReference type="ARBA" id="ARBA00022741"/>
    </source>
</evidence>
<dbReference type="InterPro" id="IPR050482">
    <property type="entry name" value="Sensor_HK_TwoCompSys"/>
</dbReference>
<sequence>MRNTFFKYTVMRLLSILVFVLSITNVNSQDVEAELRGQLVDASTDSKVEIYSELAQYYYESTGNGDSMMALGNKIIKLSSNENGLKHQITGYRLIGEGNFINRQFDTAEIHLKKAFELAQTDNNQGELAKIHSRLGGVYQNKDRLPKAISHFLEAIKLAESISDDKTFASACYGISVIYALQKQTEKQIEYLVKSTKACDTKESIPLFTKNVIYGSASQQYSVLGSKSEFKNYTDSSIVYAKKALRISKENQLNQRIPSDLIVLSSLHANKKENTKALEYAEDALNYLDFMKEDTKLNVFMTLSYINRAEGNKEASYVYLDSLDNLPIKERPHYGGIIEKFKYNSYKYFKDFDKAFNAMDNYFELESKKKAIEQNKTINELETRYKTELKDKEIKRLWVLLIIALSVILLGGFIFKWIQLKRSKAKNIALKEAIKQQLKLERELVNVRHNIAQDFHDDLGNKLARISFLTRLVEDELSNENEGVKAKVNQVKEDTVSLYVGTKDFIFSLKPNSDYLEEVVTYLSDFGEDYFDQTDIKFVLNKDISLNMKLPHYWSKQLIYIFKEAMTNAFKHSKCTVLTLKFKQVEDELYIECSDNGVGISEAHLNSKNGLRHMKSRAEKIGGRLEIQTSKENGTSIVFKGKTNKTI</sequence>
<keyword evidence="10" id="KW-1133">Transmembrane helix</keyword>
<gene>
    <name evidence="14" type="ORF">ACFSR8_10905</name>
</gene>
<keyword evidence="10" id="KW-0472">Membrane</keyword>
<keyword evidence="9" id="KW-0802">TPR repeat</keyword>
<evidence type="ECO:0000256" key="9">
    <source>
        <dbReference type="PROSITE-ProRule" id="PRU00339"/>
    </source>
</evidence>
<keyword evidence="3" id="KW-0597">Phosphoprotein</keyword>
<evidence type="ECO:0000256" key="6">
    <source>
        <dbReference type="ARBA" id="ARBA00022777"/>
    </source>
</evidence>
<dbReference type="Gene3D" id="3.30.565.10">
    <property type="entry name" value="Histidine kinase-like ATPase, C-terminal domain"/>
    <property type="match status" value="1"/>
</dbReference>
<dbReference type="Gene3D" id="1.25.40.10">
    <property type="entry name" value="Tetratricopeptide repeat domain"/>
    <property type="match status" value="2"/>
</dbReference>
<dbReference type="EMBL" id="JBHULY010000025">
    <property type="protein sequence ID" value="MFD2726721.1"/>
    <property type="molecule type" value="Genomic_DNA"/>
</dbReference>
<dbReference type="InterPro" id="IPR011712">
    <property type="entry name" value="Sig_transdc_His_kin_sub3_dim/P"/>
</dbReference>
<proteinExistence type="predicted"/>
<evidence type="ECO:0000256" key="1">
    <source>
        <dbReference type="ARBA" id="ARBA00000085"/>
    </source>
</evidence>
<comment type="caution">
    <text evidence="14">The sequence shown here is derived from an EMBL/GenBank/DDBJ whole genome shotgun (WGS) entry which is preliminary data.</text>
</comment>
<feature type="domain" description="Signal transduction histidine kinase subgroup 3 dimerisation and phosphoacceptor" evidence="13">
    <location>
        <begin position="448"/>
        <end position="512"/>
    </location>
</feature>
<dbReference type="Pfam" id="PF02518">
    <property type="entry name" value="HATPase_c"/>
    <property type="match status" value="1"/>
</dbReference>
<dbReference type="SMART" id="SM00028">
    <property type="entry name" value="TPR"/>
    <property type="match status" value="4"/>
</dbReference>
<evidence type="ECO:0000256" key="2">
    <source>
        <dbReference type="ARBA" id="ARBA00012438"/>
    </source>
</evidence>
<evidence type="ECO:0000313" key="15">
    <source>
        <dbReference type="Proteomes" id="UP001597476"/>
    </source>
</evidence>
<evidence type="ECO:0000256" key="11">
    <source>
        <dbReference type="SAM" id="SignalP"/>
    </source>
</evidence>
<accession>A0ABW5TCF9</accession>
<evidence type="ECO:0000256" key="7">
    <source>
        <dbReference type="ARBA" id="ARBA00022840"/>
    </source>
</evidence>
<dbReference type="Gene3D" id="1.20.5.1930">
    <property type="match status" value="1"/>
</dbReference>
<keyword evidence="5" id="KW-0547">Nucleotide-binding</keyword>